<keyword evidence="4 5" id="KW-0472">Membrane</keyword>
<dbReference type="PANTHER" id="PTHR11003:SF291">
    <property type="entry name" value="IP11374P"/>
    <property type="match status" value="1"/>
</dbReference>
<dbReference type="GO" id="GO:0005886">
    <property type="term" value="C:plasma membrane"/>
    <property type="evidence" value="ECO:0007669"/>
    <property type="project" value="TreeGrafter"/>
</dbReference>
<name>A0A8D9AM32_9HEMI</name>
<dbReference type="GO" id="GO:0015271">
    <property type="term" value="F:outward rectifier potassium channel activity"/>
    <property type="evidence" value="ECO:0007669"/>
    <property type="project" value="TreeGrafter"/>
</dbReference>
<evidence type="ECO:0000256" key="3">
    <source>
        <dbReference type="ARBA" id="ARBA00022989"/>
    </source>
</evidence>
<dbReference type="EMBL" id="HBUF01578091">
    <property type="protein sequence ID" value="CAG6769058.1"/>
    <property type="molecule type" value="Transcribed_RNA"/>
</dbReference>
<keyword evidence="6" id="KW-0407">Ion channel</keyword>
<evidence type="ECO:0000256" key="5">
    <source>
        <dbReference type="SAM" id="Phobius"/>
    </source>
</evidence>
<reference evidence="6" key="1">
    <citation type="submission" date="2021-05" db="EMBL/GenBank/DDBJ databases">
        <authorList>
            <person name="Alioto T."/>
            <person name="Alioto T."/>
            <person name="Gomez Garrido J."/>
        </authorList>
    </citation>
    <scope>NUCLEOTIDE SEQUENCE</scope>
</reference>
<accession>A0A8D9AM32</accession>
<keyword evidence="2 5" id="KW-0812">Transmembrane</keyword>
<keyword evidence="6" id="KW-0813">Transport</keyword>
<protein>
    <submittedName>
        <fullName evidence="6">Potassium channel subfamily K member 16</fullName>
    </submittedName>
</protein>
<dbReference type="EMBL" id="HBUF01578094">
    <property type="protein sequence ID" value="CAG6769074.1"/>
    <property type="molecule type" value="Transcribed_RNA"/>
</dbReference>
<evidence type="ECO:0000256" key="1">
    <source>
        <dbReference type="ARBA" id="ARBA00004141"/>
    </source>
</evidence>
<dbReference type="InterPro" id="IPR003280">
    <property type="entry name" value="2pore_dom_K_chnl"/>
</dbReference>
<comment type="subcellular location">
    <subcellularLocation>
        <location evidence="1">Membrane</location>
        <topology evidence="1">Multi-pass membrane protein</topology>
    </subcellularLocation>
</comment>
<evidence type="ECO:0000256" key="4">
    <source>
        <dbReference type="ARBA" id="ARBA00023136"/>
    </source>
</evidence>
<dbReference type="SUPFAM" id="SSF81324">
    <property type="entry name" value="Voltage-gated potassium channels"/>
    <property type="match status" value="1"/>
</dbReference>
<organism evidence="6">
    <name type="scientific">Cacopsylla melanoneura</name>
    <dbReference type="NCBI Taxonomy" id="428564"/>
    <lineage>
        <taxon>Eukaryota</taxon>
        <taxon>Metazoa</taxon>
        <taxon>Ecdysozoa</taxon>
        <taxon>Arthropoda</taxon>
        <taxon>Hexapoda</taxon>
        <taxon>Insecta</taxon>
        <taxon>Pterygota</taxon>
        <taxon>Neoptera</taxon>
        <taxon>Paraneoptera</taxon>
        <taxon>Hemiptera</taxon>
        <taxon>Sternorrhyncha</taxon>
        <taxon>Psylloidea</taxon>
        <taxon>Psyllidae</taxon>
        <taxon>Psyllinae</taxon>
        <taxon>Cacopsylla</taxon>
    </lineage>
</organism>
<evidence type="ECO:0000313" key="6">
    <source>
        <dbReference type="EMBL" id="CAG6769069.1"/>
    </source>
</evidence>
<proteinExistence type="predicted"/>
<sequence length="101" mass="11209">MFTCIVYSIFYTIYLLLGGFVFMLLESNGNIVFESEIQNAKLNFLSSNPCVPGASLDKFIEQVLSSKSLNLNASINADWTFGQSMFFATTLVTTIGKPWST</sequence>
<dbReference type="PANTHER" id="PTHR11003">
    <property type="entry name" value="POTASSIUM CHANNEL, SUBFAMILY K"/>
    <property type="match status" value="1"/>
</dbReference>
<evidence type="ECO:0000256" key="2">
    <source>
        <dbReference type="ARBA" id="ARBA00022692"/>
    </source>
</evidence>
<dbReference type="EMBL" id="HBUF01578093">
    <property type="protein sequence ID" value="CAG6769069.1"/>
    <property type="molecule type" value="Transcribed_RNA"/>
</dbReference>
<feature type="transmembrane region" description="Helical" evidence="5">
    <location>
        <begin position="6"/>
        <end position="25"/>
    </location>
</feature>
<dbReference type="GO" id="GO:0030322">
    <property type="term" value="P:stabilization of membrane potential"/>
    <property type="evidence" value="ECO:0007669"/>
    <property type="project" value="TreeGrafter"/>
</dbReference>
<dbReference type="Gene3D" id="1.10.287.70">
    <property type="match status" value="1"/>
</dbReference>
<dbReference type="GO" id="GO:0022841">
    <property type="term" value="F:potassium ion leak channel activity"/>
    <property type="evidence" value="ECO:0007669"/>
    <property type="project" value="TreeGrafter"/>
</dbReference>
<keyword evidence="3 5" id="KW-1133">Transmembrane helix</keyword>
<keyword evidence="6" id="KW-0406">Ion transport</keyword>
<dbReference type="AlphaFoldDB" id="A0A8D9AM32"/>